<dbReference type="AlphaFoldDB" id="A0A8J3R4V6"/>
<proteinExistence type="predicted"/>
<keyword evidence="1" id="KW-0238">DNA-binding</keyword>
<evidence type="ECO:0000256" key="1">
    <source>
        <dbReference type="ARBA" id="ARBA00023125"/>
    </source>
</evidence>
<evidence type="ECO:0000313" key="4">
    <source>
        <dbReference type="EMBL" id="GIH20076.1"/>
    </source>
</evidence>
<dbReference type="Pfam" id="PF07508">
    <property type="entry name" value="Recombinase"/>
    <property type="match status" value="1"/>
</dbReference>
<protein>
    <recommendedName>
        <fullName evidence="3">Recombinase domain-containing protein</fullName>
    </recommendedName>
</protein>
<dbReference type="InterPro" id="IPR011109">
    <property type="entry name" value="DNA_bind_recombinase_dom"/>
</dbReference>
<dbReference type="InterPro" id="IPR050639">
    <property type="entry name" value="SSR_resolvase"/>
</dbReference>
<keyword evidence="5" id="KW-1185">Reference proteome</keyword>
<gene>
    <name evidence="4" type="ORF">Raf01_82480</name>
</gene>
<keyword evidence="2" id="KW-0233">DNA recombination</keyword>
<organism evidence="4 5">
    <name type="scientific">Rugosimonospora africana</name>
    <dbReference type="NCBI Taxonomy" id="556532"/>
    <lineage>
        <taxon>Bacteria</taxon>
        <taxon>Bacillati</taxon>
        <taxon>Actinomycetota</taxon>
        <taxon>Actinomycetes</taxon>
        <taxon>Micromonosporales</taxon>
        <taxon>Micromonosporaceae</taxon>
        <taxon>Rugosimonospora</taxon>
    </lineage>
</organism>
<dbReference type="RefSeq" id="WP_239134349.1">
    <property type="nucleotide sequence ID" value="NZ_BONZ01000088.1"/>
</dbReference>
<feature type="domain" description="Recombinase" evidence="3">
    <location>
        <begin position="14"/>
        <end position="89"/>
    </location>
</feature>
<dbReference type="PANTHER" id="PTHR30461:SF2">
    <property type="entry name" value="SERINE RECOMBINASE PINE-RELATED"/>
    <property type="match status" value="1"/>
</dbReference>
<dbReference type="InterPro" id="IPR038109">
    <property type="entry name" value="DNA_bind_recomb_sf"/>
</dbReference>
<name>A0A8J3R4V6_9ACTN</name>
<evidence type="ECO:0000313" key="5">
    <source>
        <dbReference type="Proteomes" id="UP000642748"/>
    </source>
</evidence>
<dbReference type="EMBL" id="BONZ01000088">
    <property type="protein sequence ID" value="GIH20076.1"/>
    <property type="molecule type" value="Genomic_DNA"/>
</dbReference>
<dbReference type="Gene3D" id="3.90.1750.20">
    <property type="entry name" value="Putative Large Serine Recombinase, Chain B, Domain 2"/>
    <property type="match status" value="1"/>
</dbReference>
<dbReference type="PANTHER" id="PTHR30461">
    <property type="entry name" value="DNA-INVERTASE FROM LAMBDOID PROPHAGE"/>
    <property type="match status" value="1"/>
</dbReference>
<reference evidence="4" key="1">
    <citation type="submission" date="2021-01" db="EMBL/GenBank/DDBJ databases">
        <title>Whole genome shotgun sequence of Rugosimonospora africana NBRC 104875.</title>
        <authorList>
            <person name="Komaki H."/>
            <person name="Tamura T."/>
        </authorList>
    </citation>
    <scope>NUCLEOTIDE SEQUENCE</scope>
    <source>
        <strain evidence="4">NBRC 104875</strain>
    </source>
</reference>
<dbReference type="GO" id="GO:0003677">
    <property type="term" value="F:DNA binding"/>
    <property type="evidence" value="ECO:0007669"/>
    <property type="project" value="UniProtKB-KW"/>
</dbReference>
<dbReference type="GO" id="GO:0000150">
    <property type="term" value="F:DNA strand exchange activity"/>
    <property type="evidence" value="ECO:0007669"/>
    <property type="project" value="InterPro"/>
</dbReference>
<sequence>MACPSRADPERNPHRSGAGWTLRPVAAILANPRYTGRQVWNRQRTDRGPLDAADDLLGQSEARRWNLVQQWVKRAHPPLVSEEDFVAAQLTSATAMPEDGSDERYLLAGLIRCHECGRILDSHWLHHHAAYRCRHGSRTRAADTPDAQRPRTVYIHESKAIEQLADWLGVSADNPHGVVDAMLEHDAQVSCMIGGTLTIKGASTRAARNPATAILHQCLPAEAPTGQAHRS</sequence>
<comment type="caution">
    <text evidence="4">The sequence shown here is derived from an EMBL/GenBank/DDBJ whole genome shotgun (WGS) entry which is preliminary data.</text>
</comment>
<dbReference type="Proteomes" id="UP000642748">
    <property type="component" value="Unassembled WGS sequence"/>
</dbReference>
<evidence type="ECO:0000259" key="3">
    <source>
        <dbReference type="Pfam" id="PF07508"/>
    </source>
</evidence>
<accession>A0A8J3R4V6</accession>
<evidence type="ECO:0000256" key="2">
    <source>
        <dbReference type="ARBA" id="ARBA00023172"/>
    </source>
</evidence>